<evidence type="ECO:0000313" key="1">
    <source>
        <dbReference type="EMBL" id="SIT31482.1"/>
    </source>
</evidence>
<dbReference type="Proteomes" id="UP000186917">
    <property type="component" value="Unassembled WGS sequence"/>
</dbReference>
<dbReference type="EMBL" id="FTOR01000010">
    <property type="protein sequence ID" value="SIT31482.1"/>
    <property type="molecule type" value="Genomic_DNA"/>
</dbReference>
<gene>
    <name evidence="1" type="ORF">SAMN05421788_110191</name>
</gene>
<dbReference type="RefSeq" id="WP_076381766.1">
    <property type="nucleotide sequence ID" value="NZ_AP017422.1"/>
</dbReference>
<name>A0A173MA90_9BACT</name>
<sequence length="305" mass="35195">MILKNLEYLNHDVLGVTFGMKDVYKDDLQANMKLGKPLFDVAKQKDVDFPTGEVNQNGKAIFIKQNVAIQFKNFKKKDEMYFLDGPVRFKVTNLKTKESRTGRFGVYYQKGFNMDEMHKMMNDKIIYKHSRVGDKEFDHIYYLNDQPGPLTKQKESEGEKEQKEITHKDLFDPKNNQPIAGTNPTEGIDTDYRVVKRSFQLKDLARQISTDIPTLDFSQESKEDMLRKILQGEKVVTKFTNQVTGEQEDISLVLNKKAAISYYDKKGEEIRINVKEATLTNIGQQFAKAEDIKNENRPAGTTQRA</sequence>
<keyword evidence="2" id="KW-1185">Reference proteome</keyword>
<dbReference type="AlphaFoldDB" id="A0A173MA90"/>
<reference evidence="2" key="1">
    <citation type="submission" date="2017-01" db="EMBL/GenBank/DDBJ databases">
        <authorList>
            <person name="Varghese N."/>
            <person name="Submissions S."/>
        </authorList>
    </citation>
    <scope>NUCLEOTIDE SEQUENCE [LARGE SCALE GENOMIC DNA]</scope>
    <source>
        <strain evidence="2">DSM 21054</strain>
    </source>
</reference>
<dbReference type="KEGG" id="fln:FLA_0448"/>
<protein>
    <submittedName>
        <fullName evidence="1">Uncharacterized protein</fullName>
    </submittedName>
</protein>
<proteinExistence type="predicted"/>
<organism evidence="1 2">
    <name type="scientific">Filimonas lacunae</name>
    <dbReference type="NCBI Taxonomy" id="477680"/>
    <lineage>
        <taxon>Bacteria</taxon>
        <taxon>Pseudomonadati</taxon>
        <taxon>Bacteroidota</taxon>
        <taxon>Chitinophagia</taxon>
        <taxon>Chitinophagales</taxon>
        <taxon>Chitinophagaceae</taxon>
        <taxon>Filimonas</taxon>
    </lineage>
</organism>
<dbReference type="STRING" id="477680.SAMN05421788_110191"/>
<accession>A0A173MA90</accession>
<evidence type="ECO:0000313" key="2">
    <source>
        <dbReference type="Proteomes" id="UP000186917"/>
    </source>
</evidence>